<keyword evidence="2" id="KW-1185">Reference proteome</keyword>
<proteinExistence type="predicted"/>
<protein>
    <submittedName>
        <fullName evidence="1">Uncharacterized protein</fullName>
    </submittedName>
</protein>
<evidence type="ECO:0000313" key="1">
    <source>
        <dbReference type="EMBL" id="KAJ2983913.1"/>
    </source>
</evidence>
<comment type="caution">
    <text evidence="1">The sequence shown here is derived from an EMBL/GenBank/DDBJ whole genome shotgun (WGS) entry which is preliminary data.</text>
</comment>
<accession>A0ACC1P039</accession>
<gene>
    <name evidence="1" type="ORF">NQ176_g343</name>
</gene>
<reference evidence="1" key="1">
    <citation type="submission" date="2022-08" db="EMBL/GenBank/DDBJ databases">
        <title>Genome Sequence of Lecanicillium fungicola.</title>
        <authorList>
            <person name="Buettner E."/>
        </authorList>
    </citation>
    <scope>NUCLEOTIDE SEQUENCE</scope>
    <source>
        <strain evidence="1">Babe33</strain>
    </source>
</reference>
<evidence type="ECO:0000313" key="2">
    <source>
        <dbReference type="Proteomes" id="UP001143910"/>
    </source>
</evidence>
<sequence>MPFVTLPAHIADIEAVYDVQFAAFVNEPIIDFLFPGGVDRPAHTKGSIAYWNHDTISYTTKCVDTETGNIVGMATWEIYWKPGHEGTFKKPDGIPWLEGEDKARCEAIFNPMWDMRAELFGDSKYIYLASIAVHPDYQRRGIGGTLLDWGIDQADKLQVPIYTEASKDGFGLFIAYGFEKLDHVSLIHKAEVLGREDDEEVPLVVRMPSVAKISFKEWVSKGRPKLEST</sequence>
<name>A0ACC1P039_9HYPO</name>
<dbReference type="Proteomes" id="UP001143910">
    <property type="component" value="Unassembled WGS sequence"/>
</dbReference>
<organism evidence="1 2">
    <name type="scientific">Zarea fungicola</name>
    <dbReference type="NCBI Taxonomy" id="93591"/>
    <lineage>
        <taxon>Eukaryota</taxon>
        <taxon>Fungi</taxon>
        <taxon>Dikarya</taxon>
        <taxon>Ascomycota</taxon>
        <taxon>Pezizomycotina</taxon>
        <taxon>Sordariomycetes</taxon>
        <taxon>Hypocreomycetidae</taxon>
        <taxon>Hypocreales</taxon>
        <taxon>Cordycipitaceae</taxon>
        <taxon>Zarea</taxon>
    </lineage>
</organism>
<dbReference type="EMBL" id="JANJQO010000012">
    <property type="protein sequence ID" value="KAJ2983913.1"/>
    <property type="molecule type" value="Genomic_DNA"/>
</dbReference>